<evidence type="ECO:0000256" key="4">
    <source>
        <dbReference type="SAM" id="MobiDB-lite"/>
    </source>
</evidence>
<evidence type="ECO:0000313" key="7">
    <source>
        <dbReference type="Proteomes" id="UP000279236"/>
    </source>
</evidence>
<dbReference type="InterPro" id="IPR039852">
    <property type="entry name" value="CAND1/CAND2"/>
</dbReference>
<comment type="similarity">
    <text evidence="1">Belongs to the CAND family.</text>
</comment>
<evidence type="ECO:0000256" key="2">
    <source>
        <dbReference type="ARBA" id="ARBA00022737"/>
    </source>
</evidence>
<accession>A0A427XQ38</accession>
<dbReference type="GeneID" id="39592900"/>
<keyword evidence="7" id="KW-1185">Reference proteome</keyword>
<dbReference type="Pfam" id="PF08623">
    <property type="entry name" value="TIP120"/>
    <property type="match status" value="1"/>
</dbReference>
<dbReference type="InterPro" id="IPR011989">
    <property type="entry name" value="ARM-like"/>
</dbReference>
<dbReference type="PANTHER" id="PTHR12696">
    <property type="entry name" value="TIP120"/>
    <property type="match status" value="1"/>
</dbReference>
<dbReference type="OrthoDB" id="6260732at2759"/>
<keyword evidence="2" id="KW-0677">Repeat</keyword>
<feature type="region of interest" description="Disordered" evidence="4">
    <location>
        <begin position="441"/>
        <end position="465"/>
    </location>
</feature>
<dbReference type="STRING" id="105984.A0A427XQ38"/>
<sequence>MSSSRQALSALVPSLSDKFKSSDSDLRVMALLDLNKELNRVLATQSPARPSSSSRTSTTDVYADEVSEKVLTERVLSLLLDSNAEVKNAAVACVANMSKKARPGYLRQIVITITEGIGAAGQKVDEENRDISCLALKSVVAEVNPEATNLPDCLKIVIARIRQNVSHADANPQLASELLQILTDIYQRFPAVIAESADLQTASLTLFHEVFTVPRLSVRRRAVPALAAFISICPQHFSAISSDMAQGFKKGGDSAKAWVTAVAGMAKTSASSQVGALIASGDLVDEIMRQVSDLADTDAAEGALTALEVLALRCPSEMSRYVESITTGALELIKYDPNYVDNDDDEEDDVDMGDEDDDDDDDFDNDAYSDDEDDSWKIRRSAAKLLQAFISTRIDLLLDFYKTAAPRLMTRFSEREESVRLEILTAFEALLKQTANTRSAELAAGGRNKRKRSEEMDQEGAEETAVGSLLELSPQLVKAILKQASSKSVATRQQSFVLLRQVVEALDGGLDAEADTICSTANGALRTADSPSLTIAVLSFLTAFFSHHTARSYASHLQDLAQAIVRCMRDKLQRVSFEAFAAASALAQAMRPNKGSASPLRSSFDRPVQDIFTATTNVLGDSSVDSDVREKALITLGDVLVHEGDALASQLSVALDLITARLTSENTASAAVEVIGRVADSPLCTGLTFDAWLLKVLPEAVVSIRRNKRSVSKANEFETLDSILQRIGSTLPVETANGIIVELKAFVDTPAALNTVSLVLENQPASRGAVDKHILPEVLKAVKTSSNTAQIKALTDFFGTYVDGDVDCALRLVPSLVLNIAKADALPDATLGGTLAYTSTARCIGAVVMHSQRNLAGILATFEHTITSKTAKEPDTYLALLCIGEIGRLDDLSVNEGLLETVLRFFTHPSEEVRSAAAFAAGNMAVGSPDDLLPILIRHIEATQEEPQRLLLLYSLKEVILHSSDPQLDKLTDILWHPLFSNADSQAASDDGVRNVKAACIGKLTIAAPARFLPQLQKMLQGNDQERALVAASIRYTFIDSSKNDAASTKTDEMIAPIVGEFLSLMQDPNAVVRRLAVAALNAAAQSRPHLIIDKLSAIQPWLYSETEVKKELQREVQMGPWKVLEDDGLENRKTAYETMYTLLATCFSRIDLPAFTDRVIAAIADVNEIKILGLMLLLRLAQLAPVYVVPRLDEVATHLKVIMKDLEVKEDTIKQDLERKEEMQRSTLRTAVPLYRISTAAQAPGFHAFVASLLKSDQWKEYRDYQA</sequence>
<dbReference type="InterPro" id="IPR013932">
    <property type="entry name" value="TATA-bd_TIP120"/>
</dbReference>
<gene>
    <name evidence="6" type="ORF">EHS24_008357</name>
</gene>
<evidence type="ECO:0000256" key="3">
    <source>
        <dbReference type="ARBA" id="ARBA00022786"/>
    </source>
</evidence>
<reference evidence="6 7" key="1">
    <citation type="submission" date="2018-11" db="EMBL/GenBank/DDBJ databases">
        <title>Genome sequence of Apiotrichum porosum DSM 27194.</title>
        <authorList>
            <person name="Aliyu H."/>
            <person name="Gorte O."/>
            <person name="Ochsenreither K."/>
        </authorList>
    </citation>
    <scope>NUCLEOTIDE SEQUENCE [LARGE SCALE GENOMIC DNA]</scope>
    <source>
        <strain evidence="6 7">DSM 27194</strain>
    </source>
</reference>
<feature type="region of interest" description="Disordered" evidence="4">
    <location>
        <begin position="338"/>
        <end position="372"/>
    </location>
</feature>
<evidence type="ECO:0000256" key="1">
    <source>
        <dbReference type="ARBA" id="ARBA00007657"/>
    </source>
</evidence>
<comment type="caution">
    <text evidence="6">The sequence shown here is derived from an EMBL/GenBank/DDBJ whole genome shotgun (WGS) entry which is preliminary data.</text>
</comment>
<keyword evidence="3" id="KW-0833">Ubl conjugation pathway</keyword>
<dbReference type="InterPro" id="IPR016024">
    <property type="entry name" value="ARM-type_fold"/>
</dbReference>
<feature type="compositionally biased region" description="Acidic residues" evidence="4">
    <location>
        <begin position="341"/>
        <end position="372"/>
    </location>
</feature>
<evidence type="ECO:0000259" key="5">
    <source>
        <dbReference type="Pfam" id="PF08623"/>
    </source>
</evidence>
<dbReference type="SUPFAM" id="SSF48371">
    <property type="entry name" value="ARM repeat"/>
    <property type="match status" value="1"/>
</dbReference>
<organism evidence="6 7">
    <name type="scientific">Apiotrichum porosum</name>
    <dbReference type="NCBI Taxonomy" id="105984"/>
    <lineage>
        <taxon>Eukaryota</taxon>
        <taxon>Fungi</taxon>
        <taxon>Dikarya</taxon>
        <taxon>Basidiomycota</taxon>
        <taxon>Agaricomycotina</taxon>
        <taxon>Tremellomycetes</taxon>
        <taxon>Trichosporonales</taxon>
        <taxon>Trichosporonaceae</taxon>
        <taxon>Apiotrichum</taxon>
    </lineage>
</organism>
<dbReference type="EMBL" id="RSCE01000007">
    <property type="protein sequence ID" value="RSH80928.1"/>
    <property type="molecule type" value="Genomic_DNA"/>
</dbReference>
<dbReference type="RefSeq" id="XP_028475647.1">
    <property type="nucleotide sequence ID" value="XM_028623673.1"/>
</dbReference>
<evidence type="ECO:0000313" key="6">
    <source>
        <dbReference type="EMBL" id="RSH80928.1"/>
    </source>
</evidence>
<proteinExistence type="inferred from homology"/>
<protein>
    <recommendedName>
        <fullName evidence="5">TATA-binding protein interacting (TIP20) domain-containing protein</fullName>
    </recommendedName>
</protein>
<dbReference type="AlphaFoldDB" id="A0A427XQ38"/>
<dbReference type="Pfam" id="PF25782">
    <property type="entry name" value="TPR_CAND1"/>
    <property type="match status" value="1"/>
</dbReference>
<feature type="domain" description="TATA-binding protein interacting (TIP20)" evidence="5">
    <location>
        <begin position="1091"/>
        <end position="1253"/>
    </location>
</feature>
<dbReference type="GO" id="GO:0010265">
    <property type="term" value="P:SCF complex assembly"/>
    <property type="evidence" value="ECO:0007669"/>
    <property type="project" value="InterPro"/>
</dbReference>
<dbReference type="Gene3D" id="1.25.10.10">
    <property type="entry name" value="Leucine-rich Repeat Variant"/>
    <property type="match status" value="1"/>
</dbReference>
<name>A0A427XQ38_9TREE</name>
<dbReference type="Proteomes" id="UP000279236">
    <property type="component" value="Unassembled WGS sequence"/>
</dbReference>